<reference evidence="2" key="1">
    <citation type="submission" date="2009-06" db="EMBL/GenBank/DDBJ databases">
        <title>Molecular characterization of surfactant pulmonary associated protein D antimicrobial peptide of river buffalo.</title>
        <authorList>
            <person name="El Nahas S.M."/>
            <person name="Abou Mossallam A.A."/>
            <person name="Sabry N.M."/>
        </authorList>
    </citation>
    <scope>NUCLEOTIDE SEQUENCE</scope>
</reference>
<evidence type="ECO:0000313" key="2">
    <source>
        <dbReference type="EMBL" id="ACU24713.1"/>
    </source>
</evidence>
<feature type="compositionally biased region" description="Basic and acidic residues" evidence="1">
    <location>
        <begin position="1"/>
        <end position="21"/>
    </location>
</feature>
<feature type="region of interest" description="Disordered" evidence="1">
    <location>
        <begin position="1"/>
        <end position="164"/>
    </location>
</feature>
<proteinExistence type="evidence at transcript level"/>
<accession>C7DZZ9</accession>
<protein>
    <submittedName>
        <fullName evidence="2">Surfactant pulmonary associated protein D</fullName>
    </submittedName>
</protein>
<name>C7DZZ9_BUBBU</name>
<sequence>GLPGRDERHGKESPRGEKEDPCSPAPSGRAIISRTAVLFWLKGDNRSAGEPRTKGDTRPPGAPDMPEPAGIEAPSRWQGSMGPPRTPRPKRETRPKGGVGAPSKQGSPGPVGLKRDRCGPGYPGPPGGAGTPGPAGTIGSLGPSGSRAPPGLKGDRSPLGGREL</sequence>
<organism evidence="2">
    <name type="scientific">Bubalus bubalis</name>
    <name type="common">Domestic water buffalo</name>
    <dbReference type="NCBI Taxonomy" id="89462"/>
    <lineage>
        <taxon>Eukaryota</taxon>
        <taxon>Metazoa</taxon>
        <taxon>Chordata</taxon>
        <taxon>Craniata</taxon>
        <taxon>Vertebrata</taxon>
        <taxon>Euteleostomi</taxon>
        <taxon>Mammalia</taxon>
        <taxon>Eutheria</taxon>
        <taxon>Laurasiatheria</taxon>
        <taxon>Artiodactyla</taxon>
        <taxon>Ruminantia</taxon>
        <taxon>Pecora</taxon>
        <taxon>Bovidae</taxon>
        <taxon>Bovinae</taxon>
        <taxon>Bubalus</taxon>
    </lineage>
</organism>
<dbReference type="AlphaFoldDB" id="C7DZZ9"/>
<feature type="compositionally biased region" description="Basic and acidic residues" evidence="1">
    <location>
        <begin position="43"/>
        <end position="57"/>
    </location>
</feature>
<gene>
    <name evidence="2" type="primary">SP-D</name>
</gene>
<evidence type="ECO:0000256" key="1">
    <source>
        <dbReference type="SAM" id="MobiDB-lite"/>
    </source>
</evidence>
<dbReference type="EMBL" id="GQ231525">
    <property type="protein sequence ID" value="ACU24713.1"/>
    <property type="molecule type" value="mRNA"/>
</dbReference>
<feature type="non-terminal residue" evidence="2">
    <location>
        <position position="1"/>
    </location>
</feature>